<evidence type="ECO:0000313" key="1">
    <source>
        <dbReference type="EMBL" id="QHT81866.1"/>
    </source>
</evidence>
<reference evidence="1" key="1">
    <citation type="journal article" date="2020" name="Nature">
        <title>Giant virus diversity and host interactions through global metagenomics.</title>
        <authorList>
            <person name="Schulz F."/>
            <person name="Roux S."/>
            <person name="Paez-Espino D."/>
            <person name="Jungbluth S."/>
            <person name="Walsh D.A."/>
            <person name="Denef V.J."/>
            <person name="McMahon K.D."/>
            <person name="Konstantinidis K.T."/>
            <person name="Eloe-Fadrosh E.A."/>
            <person name="Kyrpides N.C."/>
            <person name="Woyke T."/>
        </authorList>
    </citation>
    <scope>NUCLEOTIDE SEQUENCE</scope>
    <source>
        <strain evidence="1">GVMAG-M-3300023184-160</strain>
    </source>
</reference>
<dbReference type="EMBL" id="MN739993">
    <property type="protein sequence ID" value="QHT81866.1"/>
    <property type="molecule type" value="Genomic_DNA"/>
</dbReference>
<accession>A0A6C0HNY3</accession>
<sequence length="167" mass="19331">MDRNIEENMDEMNKKTFAEALSHCRHKTKLLNFLRTVQISDFVNRTFEQVFTEIARRVDEIHGLGELVIYDVTSALCRHYQVHIEKVYIIGNGPLQAIKLLGLKTKKHESLSVNYVDIQDVVHAFDAKGFRMDDDIRTTQDGDKMESHLCNWQTPINTVLALENARN</sequence>
<protein>
    <submittedName>
        <fullName evidence="1">Uncharacterized protein</fullName>
    </submittedName>
</protein>
<name>A0A6C0HNY3_9ZZZZ</name>
<dbReference type="AlphaFoldDB" id="A0A6C0HNY3"/>
<proteinExistence type="predicted"/>
<organism evidence="1">
    <name type="scientific">viral metagenome</name>
    <dbReference type="NCBI Taxonomy" id="1070528"/>
    <lineage>
        <taxon>unclassified sequences</taxon>
        <taxon>metagenomes</taxon>
        <taxon>organismal metagenomes</taxon>
    </lineage>
</organism>